<feature type="compositionally biased region" description="Basic and acidic residues" evidence="6">
    <location>
        <begin position="105"/>
        <end position="122"/>
    </location>
</feature>
<dbReference type="PANTHER" id="PTHR20961:SF145">
    <property type="entry name" value="OS01G0118600 PROTEIN"/>
    <property type="match status" value="1"/>
</dbReference>
<evidence type="ECO:0000256" key="3">
    <source>
        <dbReference type="ARBA" id="ARBA00022676"/>
    </source>
</evidence>
<evidence type="ECO:0000256" key="4">
    <source>
        <dbReference type="ARBA" id="ARBA00022679"/>
    </source>
</evidence>
<dbReference type="AlphaFoldDB" id="A0A6V7Q5B4"/>
<keyword evidence="5" id="KW-0325">Glycoprotein</keyword>
<keyword evidence="7" id="KW-0812">Transmembrane</keyword>
<feature type="compositionally biased region" description="Basic and acidic residues" evidence="6">
    <location>
        <begin position="129"/>
        <end position="146"/>
    </location>
</feature>
<evidence type="ECO:0000256" key="6">
    <source>
        <dbReference type="SAM" id="MobiDB-lite"/>
    </source>
</evidence>
<feature type="domain" description="Glycosyltransferase 61 catalytic" evidence="8">
    <location>
        <begin position="420"/>
        <end position="502"/>
    </location>
</feature>
<evidence type="ECO:0000256" key="1">
    <source>
        <dbReference type="ARBA" id="ARBA00004323"/>
    </source>
</evidence>
<protein>
    <recommendedName>
        <fullName evidence="8">Glycosyltransferase 61 catalytic domain-containing protein</fullName>
    </recommendedName>
</protein>
<evidence type="ECO:0000256" key="2">
    <source>
        <dbReference type="ARBA" id="ARBA00004881"/>
    </source>
</evidence>
<name>A0A6V7Q5B4_ANACO</name>
<keyword evidence="4" id="KW-0808">Transferase</keyword>
<evidence type="ECO:0000256" key="7">
    <source>
        <dbReference type="SAM" id="Phobius"/>
    </source>
</evidence>
<evidence type="ECO:0000313" key="9">
    <source>
        <dbReference type="EMBL" id="CAD1838389.1"/>
    </source>
</evidence>
<keyword evidence="3" id="KW-0328">Glycosyltransferase</keyword>
<sequence>MLQRVVRKRIVVVEDVVVPFYPDHPPNGRHENTEEFAGAEVAYDGRLVKNLSKIEPKKIGIGLVAGCCLVLLTYISLAKFFAIYSPVFWLSEDQAPTKLSNTETLPKEIVARNETVETKPDANEEDEEKTSKKPTEVDQLQQREPELDPTEENDFVNLGDKVSRTTNPTPSTAPEESSKSTISELYGKNDKSKSEPAAPRAEPKLTCDDKSVDEGFPYARPEYCDMSGDIRISPKQLTAFFVSPSTPPALAPRGSAGCGPTPGRTTSSSRGARGRAEVRRHRRNRQFCSFMHHHARRACSRLLGRGIHRQLLPRHRGRAHPALPDLSSLQGRSAVLHHELQAVVGAQVPAGAAEAEPLRAHRLRLGLGRALLLARDYRVGERPGPDHLPEPDPQPAELLHGRLHQVHARGLRAAPRAAGRAREEPGRKPRMLIISRGRTRKLLNLREVAAMAEEMGFRVDVSEAGADVPRFAELVNSCDVLLAVHGAGLTNQVFLPTRAVMVQIVPWGKMDWMATNFYGQPARDMNLKYVEYYISREESTLIDRYPKDHLVFTNPLAIHGQGWKALADIIMTQDVKLDLWRFRPTLLETLNLLQE</sequence>
<feature type="compositionally biased region" description="Polar residues" evidence="6">
    <location>
        <begin position="164"/>
        <end position="183"/>
    </location>
</feature>
<organism evidence="9">
    <name type="scientific">Ananas comosus var. bracteatus</name>
    <name type="common">red pineapple</name>
    <dbReference type="NCBI Taxonomy" id="296719"/>
    <lineage>
        <taxon>Eukaryota</taxon>
        <taxon>Viridiplantae</taxon>
        <taxon>Streptophyta</taxon>
        <taxon>Embryophyta</taxon>
        <taxon>Tracheophyta</taxon>
        <taxon>Spermatophyta</taxon>
        <taxon>Magnoliopsida</taxon>
        <taxon>Liliopsida</taxon>
        <taxon>Poales</taxon>
        <taxon>Bromeliaceae</taxon>
        <taxon>Bromelioideae</taxon>
        <taxon>Ananas</taxon>
    </lineage>
</organism>
<keyword evidence="7" id="KW-1133">Transmembrane helix</keyword>
<feature type="region of interest" description="Disordered" evidence="6">
    <location>
        <begin position="101"/>
        <end position="213"/>
    </location>
</feature>
<dbReference type="PANTHER" id="PTHR20961">
    <property type="entry name" value="GLYCOSYLTRANSFERASE"/>
    <property type="match status" value="1"/>
</dbReference>
<feature type="transmembrane region" description="Helical" evidence="7">
    <location>
        <begin position="59"/>
        <end position="84"/>
    </location>
</feature>
<evidence type="ECO:0000256" key="5">
    <source>
        <dbReference type="ARBA" id="ARBA00023180"/>
    </source>
</evidence>
<comment type="pathway">
    <text evidence="2">Glycan metabolism.</text>
</comment>
<dbReference type="GO" id="GO:0000139">
    <property type="term" value="C:Golgi membrane"/>
    <property type="evidence" value="ECO:0007669"/>
    <property type="project" value="UniProtKB-SubCell"/>
</dbReference>
<evidence type="ECO:0000259" key="8">
    <source>
        <dbReference type="Pfam" id="PF04577"/>
    </source>
</evidence>
<proteinExistence type="predicted"/>
<gene>
    <name evidence="9" type="ORF">CB5_LOCUS21600</name>
</gene>
<keyword evidence="7" id="KW-0472">Membrane</keyword>
<feature type="compositionally biased region" description="Basic and acidic residues" evidence="6">
    <location>
        <begin position="201"/>
        <end position="213"/>
    </location>
</feature>
<accession>A0A6V7Q5B4</accession>
<feature type="compositionally biased region" description="Low complexity" evidence="6">
    <location>
        <begin position="261"/>
        <end position="271"/>
    </location>
</feature>
<comment type="subcellular location">
    <subcellularLocation>
        <location evidence="1">Golgi apparatus membrane</location>
        <topology evidence="1">Single-pass type II membrane protein</topology>
    </subcellularLocation>
</comment>
<dbReference type="InterPro" id="IPR007657">
    <property type="entry name" value="Glycosyltransferase_61"/>
</dbReference>
<reference evidence="9" key="1">
    <citation type="submission" date="2020-07" db="EMBL/GenBank/DDBJ databases">
        <authorList>
            <person name="Lin J."/>
        </authorList>
    </citation>
    <scope>NUCLEOTIDE SEQUENCE</scope>
</reference>
<dbReference type="EMBL" id="LR862133">
    <property type="protein sequence ID" value="CAD1838389.1"/>
    <property type="molecule type" value="Genomic_DNA"/>
</dbReference>
<dbReference type="Pfam" id="PF04577">
    <property type="entry name" value="Glyco_transf_61"/>
    <property type="match status" value="1"/>
</dbReference>
<feature type="region of interest" description="Disordered" evidence="6">
    <location>
        <begin position="250"/>
        <end position="279"/>
    </location>
</feature>
<dbReference type="InterPro" id="IPR049625">
    <property type="entry name" value="Glyco_transf_61_cat"/>
</dbReference>
<dbReference type="GO" id="GO:0016763">
    <property type="term" value="F:pentosyltransferase activity"/>
    <property type="evidence" value="ECO:0007669"/>
    <property type="project" value="UniProtKB-ARBA"/>
</dbReference>